<dbReference type="EMBL" id="LJKE01000044">
    <property type="protein sequence ID" value="KZD66117.1"/>
    <property type="molecule type" value="Genomic_DNA"/>
</dbReference>
<gene>
    <name evidence="1" type="ORF">B4088_2520</name>
</gene>
<keyword evidence="1" id="KW-0378">Hydrolase</keyword>
<dbReference type="AlphaFoldDB" id="A0A164P0H5"/>
<evidence type="ECO:0000313" key="1">
    <source>
        <dbReference type="EMBL" id="KZD66117.1"/>
    </source>
</evidence>
<comment type="caution">
    <text evidence="1">The sequence shown here is derived from an EMBL/GenBank/DDBJ whole genome shotgun (WGS) entry which is preliminary data.</text>
</comment>
<sequence length="41" mass="4868">MHRGILRLSSNNKFVIAEQSGHYIQKYEPYYVKDAIKWIIG</sequence>
<organism evidence="1 2">
    <name type="scientific">Bacillus cereus</name>
    <dbReference type="NCBI Taxonomy" id="1396"/>
    <lineage>
        <taxon>Bacteria</taxon>
        <taxon>Bacillati</taxon>
        <taxon>Bacillota</taxon>
        <taxon>Bacilli</taxon>
        <taxon>Bacillales</taxon>
        <taxon>Bacillaceae</taxon>
        <taxon>Bacillus</taxon>
        <taxon>Bacillus cereus group</taxon>
    </lineage>
</organism>
<evidence type="ECO:0000313" key="2">
    <source>
        <dbReference type="Proteomes" id="UP000076482"/>
    </source>
</evidence>
<protein>
    <submittedName>
        <fullName evidence="1">Alpha/beta hydrolase</fullName>
    </submittedName>
</protein>
<proteinExistence type="predicted"/>
<dbReference type="PATRIC" id="fig|1396.535.peg.2056"/>
<dbReference type="GO" id="GO:0016787">
    <property type="term" value="F:hydrolase activity"/>
    <property type="evidence" value="ECO:0007669"/>
    <property type="project" value="UniProtKB-KW"/>
</dbReference>
<accession>A0A164P0H5</accession>
<dbReference type="Proteomes" id="UP000076482">
    <property type="component" value="Unassembled WGS sequence"/>
</dbReference>
<reference evidence="1 2" key="1">
    <citation type="submission" date="2015-09" db="EMBL/GenBank/DDBJ databases">
        <title>Bacillus cereus food isolates.</title>
        <authorList>
            <person name="Boekhorst J."/>
        </authorList>
    </citation>
    <scope>NUCLEOTIDE SEQUENCE [LARGE SCALE GENOMIC DNA]</scope>
    <source>
        <strain evidence="1 2">B4088</strain>
    </source>
</reference>
<name>A0A164P0H5_BACCE</name>